<dbReference type="RefSeq" id="WP_032889329.1">
    <property type="nucleotide sequence ID" value="NZ_CP077108.1"/>
</dbReference>
<evidence type="ECO:0000313" key="2">
    <source>
        <dbReference type="EMBL" id="ALM94221.1"/>
    </source>
</evidence>
<keyword evidence="1" id="KW-1133">Transmembrane helix</keyword>
<dbReference type="AlphaFoldDB" id="A0AAC8WGZ1"/>
<name>A0AAC8WGZ1_FUSNP</name>
<feature type="transmembrane region" description="Helical" evidence="1">
    <location>
        <begin position="12"/>
        <end position="35"/>
    </location>
</feature>
<keyword evidence="1" id="KW-0472">Membrane</keyword>
<proteinExistence type="predicted"/>
<feature type="transmembrane region" description="Helical" evidence="1">
    <location>
        <begin position="55"/>
        <end position="75"/>
    </location>
</feature>
<gene>
    <name evidence="2" type="ORF">RO02_06180</name>
</gene>
<evidence type="ECO:0000256" key="1">
    <source>
        <dbReference type="SAM" id="Phobius"/>
    </source>
</evidence>
<evidence type="ECO:0000313" key="3">
    <source>
        <dbReference type="Proteomes" id="UP000067061"/>
    </source>
</evidence>
<protein>
    <submittedName>
        <fullName evidence="2">Uncharacterized protein</fullName>
    </submittedName>
</protein>
<keyword evidence="1" id="KW-0812">Transmembrane</keyword>
<dbReference type="EMBL" id="CP013121">
    <property type="protein sequence ID" value="ALM94221.1"/>
    <property type="molecule type" value="Genomic_DNA"/>
</dbReference>
<dbReference type="Proteomes" id="UP000067061">
    <property type="component" value="Chromosome"/>
</dbReference>
<feature type="transmembrane region" description="Helical" evidence="1">
    <location>
        <begin position="115"/>
        <end position="134"/>
    </location>
</feature>
<sequence length="137" mass="16170">MKVGNKMVLKYFKILYIELFYSFFSIVFLCKLDNLNSELLGKNDLSILTYNNYQSLYFFIGAFILIIFGFYIFIYRFKYILDMEINSFGELVFFIIIEILIIFIIVLIIKFISIPILKTIFKAIIVILGISQFLSAK</sequence>
<reference evidence="2 3" key="1">
    <citation type="submission" date="2015-11" db="EMBL/GenBank/DDBJ databases">
        <authorList>
            <person name="Kook J.-K."/>
            <person name="Park S.-N."/>
            <person name="Lim Y.K."/>
            <person name="Jo E."/>
        </authorList>
    </citation>
    <scope>NUCLEOTIDE SEQUENCE [LARGE SCALE GENOMIC DNA]</scope>
    <source>
        <strain evidence="2 3">ChDC F306</strain>
    </source>
</reference>
<feature type="transmembrane region" description="Helical" evidence="1">
    <location>
        <begin position="87"/>
        <end position="109"/>
    </location>
</feature>
<organism evidence="2 3">
    <name type="scientific">Fusobacterium nucleatum subsp. polymorphum</name>
    <name type="common">Fusobacterium polymorphum</name>
    <dbReference type="NCBI Taxonomy" id="76857"/>
    <lineage>
        <taxon>Bacteria</taxon>
        <taxon>Fusobacteriati</taxon>
        <taxon>Fusobacteriota</taxon>
        <taxon>Fusobacteriia</taxon>
        <taxon>Fusobacteriales</taxon>
        <taxon>Fusobacteriaceae</taxon>
        <taxon>Fusobacterium</taxon>
    </lineage>
</organism>
<accession>A0AAC8WGZ1</accession>